<keyword evidence="6" id="KW-1015">Disulfide bond</keyword>
<dbReference type="Gene3D" id="3.30.350.10">
    <property type="entry name" value="Subtilisin inhibitor-like"/>
    <property type="match status" value="1"/>
</dbReference>
<feature type="domain" description="Subtilisin inhibitor" evidence="7">
    <location>
        <begin position="2"/>
        <end position="61"/>
    </location>
</feature>
<evidence type="ECO:0000256" key="6">
    <source>
        <dbReference type="ARBA" id="ARBA00023157"/>
    </source>
</evidence>
<keyword evidence="5" id="KW-0722">Serine protease inhibitor</keyword>
<dbReference type="SUPFAM" id="SSF55399">
    <property type="entry name" value="Subtilisin inhibitor"/>
    <property type="match status" value="1"/>
</dbReference>
<reference evidence="8" key="1">
    <citation type="submission" date="2021-05" db="EMBL/GenBank/DDBJ databases">
        <authorList>
            <person name="Arsene-Ploetze F."/>
        </authorList>
    </citation>
    <scope>NUCLEOTIDE SEQUENCE</scope>
    <source>
        <strain evidence="8">DSM 42138</strain>
    </source>
</reference>
<keyword evidence="3" id="KW-0964">Secreted</keyword>
<dbReference type="InterPro" id="IPR036819">
    <property type="entry name" value="Subtilisin_inhibitor-like_sf"/>
</dbReference>
<dbReference type="GO" id="GO:0005576">
    <property type="term" value="C:extracellular region"/>
    <property type="evidence" value="ECO:0007669"/>
    <property type="project" value="UniProtKB-SubCell"/>
</dbReference>
<dbReference type="InterPro" id="IPR023549">
    <property type="entry name" value="Subtilisin_inhibitor"/>
</dbReference>
<accession>A0A9W4GTI7</accession>
<proteinExistence type="inferred from homology"/>
<protein>
    <recommendedName>
        <fullName evidence="7">Subtilisin inhibitor domain-containing protein</fullName>
    </recommendedName>
</protein>
<evidence type="ECO:0000313" key="8">
    <source>
        <dbReference type="EMBL" id="CAG6396564.1"/>
    </source>
</evidence>
<dbReference type="Pfam" id="PF00720">
    <property type="entry name" value="SSI"/>
    <property type="match status" value="1"/>
</dbReference>
<dbReference type="EMBL" id="CAJSLV010000073">
    <property type="protein sequence ID" value="CAG6396564.1"/>
    <property type="molecule type" value="Genomic_DNA"/>
</dbReference>
<dbReference type="AlphaFoldDB" id="A0A9W4GTI7"/>
<dbReference type="Proteomes" id="UP001152519">
    <property type="component" value="Unassembled WGS sequence"/>
</dbReference>
<evidence type="ECO:0000256" key="1">
    <source>
        <dbReference type="ARBA" id="ARBA00004613"/>
    </source>
</evidence>
<name>A0A9W4GTI7_9ACTN</name>
<organism evidence="8 9">
    <name type="scientific">Actinacidiphila cocklensis</name>
    <dbReference type="NCBI Taxonomy" id="887465"/>
    <lineage>
        <taxon>Bacteria</taxon>
        <taxon>Bacillati</taxon>
        <taxon>Actinomycetota</taxon>
        <taxon>Actinomycetes</taxon>
        <taxon>Kitasatosporales</taxon>
        <taxon>Streptomycetaceae</taxon>
        <taxon>Actinacidiphila</taxon>
    </lineage>
</organism>
<comment type="similarity">
    <text evidence="2">Belongs to the protease inhibitor I16 (SSI) family.</text>
</comment>
<evidence type="ECO:0000313" key="9">
    <source>
        <dbReference type="Proteomes" id="UP001152519"/>
    </source>
</evidence>
<evidence type="ECO:0000256" key="2">
    <source>
        <dbReference type="ARBA" id="ARBA00010472"/>
    </source>
</evidence>
<evidence type="ECO:0000259" key="7">
    <source>
        <dbReference type="Pfam" id="PF00720"/>
    </source>
</evidence>
<keyword evidence="4" id="KW-0646">Protease inhibitor</keyword>
<evidence type="ECO:0000256" key="5">
    <source>
        <dbReference type="ARBA" id="ARBA00022900"/>
    </source>
</evidence>
<gene>
    <name evidence="8" type="ORF">SCOCK_420065</name>
</gene>
<evidence type="ECO:0000256" key="3">
    <source>
        <dbReference type="ARBA" id="ARBA00022525"/>
    </source>
</evidence>
<dbReference type="GO" id="GO:0004867">
    <property type="term" value="F:serine-type endopeptidase inhibitor activity"/>
    <property type="evidence" value="ECO:0007669"/>
    <property type="project" value="UniProtKB-KW"/>
</dbReference>
<sequence>MPRGTHPLALPACTALSAAGGDFDALPGQPGVCRDPYAAITVTARGEFRGHPVDWRKKFVNRCILRAATGAVFAFA</sequence>
<evidence type="ECO:0000256" key="4">
    <source>
        <dbReference type="ARBA" id="ARBA00022690"/>
    </source>
</evidence>
<comment type="subcellular location">
    <subcellularLocation>
        <location evidence="1">Secreted</location>
    </subcellularLocation>
</comment>
<comment type="caution">
    <text evidence="8">The sequence shown here is derived from an EMBL/GenBank/DDBJ whole genome shotgun (WGS) entry which is preliminary data.</text>
</comment>
<keyword evidence="9" id="KW-1185">Reference proteome</keyword>